<proteinExistence type="predicted"/>
<dbReference type="RefSeq" id="WP_132972356.1">
    <property type="nucleotide sequence ID" value="NZ_SMFX01000001.1"/>
</dbReference>
<comment type="caution">
    <text evidence="1">The sequence shown here is derived from an EMBL/GenBank/DDBJ whole genome shotgun (WGS) entry which is preliminary data.</text>
</comment>
<gene>
    <name evidence="1" type="ORF">DFR30_1767</name>
</gene>
<accession>A0A4R1HGM6</accession>
<dbReference type="AlphaFoldDB" id="A0A4R1HGM6"/>
<reference evidence="1 2" key="1">
    <citation type="submission" date="2019-03" db="EMBL/GenBank/DDBJ databases">
        <title>Genomic Encyclopedia of Type Strains, Phase IV (KMG-IV): sequencing the most valuable type-strain genomes for metagenomic binning, comparative biology and taxonomic classification.</title>
        <authorList>
            <person name="Goeker M."/>
        </authorList>
    </citation>
    <scope>NUCLEOTIDE SEQUENCE [LARGE SCALE GENOMIC DNA]</scope>
    <source>
        <strain evidence="1 2">DSM 19610</strain>
    </source>
</reference>
<keyword evidence="2" id="KW-1185">Reference proteome</keyword>
<protein>
    <submittedName>
        <fullName evidence="1">Uncharacterized protein</fullName>
    </submittedName>
</protein>
<name>A0A4R1HGM6_9GAMM</name>
<dbReference type="EMBL" id="SMFX01000001">
    <property type="protein sequence ID" value="TCK18489.1"/>
    <property type="molecule type" value="Genomic_DNA"/>
</dbReference>
<sequence>MCVGAGYSYLGESFQVYFSNPKATLPVRTRSGGCSLLPWGRRKIQRGALPFGCCARLDSIYAGRWDKWFPVPVKICVQRFMEQDMEGRTRWFELPKGKWIQGLVAHERHEQRLYVVVVEPQLSDALYERWPRIFCS</sequence>
<evidence type="ECO:0000313" key="2">
    <source>
        <dbReference type="Proteomes" id="UP000295707"/>
    </source>
</evidence>
<organism evidence="1 2">
    <name type="scientific">Thiogranum longum</name>
    <dbReference type="NCBI Taxonomy" id="1537524"/>
    <lineage>
        <taxon>Bacteria</taxon>
        <taxon>Pseudomonadati</taxon>
        <taxon>Pseudomonadota</taxon>
        <taxon>Gammaproteobacteria</taxon>
        <taxon>Chromatiales</taxon>
        <taxon>Ectothiorhodospiraceae</taxon>
        <taxon>Thiogranum</taxon>
    </lineage>
</organism>
<dbReference type="Proteomes" id="UP000295707">
    <property type="component" value="Unassembled WGS sequence"/>
</dbReference>
<evidence type="ECO:0000313" key="1">
    <source>
        <dbReference type="EMBL" id="TCK18489.1"/>
    </source>
</evidence>
<dbReference type="OrthoDB" id="6717632at2"/>